<evidence type="ECO:0000256" key="1">
    <source>
        <dbReference type="ARBA" id="ARBA00022679"/>
    </source>
</evidence>
<feature type="binding site" evidence="5">
    <location>
        <position position="31"/>
    </location>
    <ligand>
        <name>ATP</name>
        <dbReference type="ChEBI" id="CHEBI:30616"/>
    </ligand>
</feature>
<reference evidence="8" key="1">
    <citation type="journal article" date="2023" name="bioRxiv">
        <title>Improved chromosome-level genome assembly for marigold (Tagetes erecta).</title>
        <authorList>
            <person name="Jiang F."/>
            <person name="Yuan L."/>
            <person name="Wang S."/>
            <person name="Wang H."/>
            <person name="Xu D."/>
            <person name="Wang A."/>
            <person name="Fan W."/>
        </authorList>
    </citation>
    <scope>NUCLEOTIDE SEQUENCE</scope>
    <source>
        <strain evidence="8">WSJ</strain>
        <tissue evidence="8">Leaf</tissue>
    </source>
</reference>
<proteinExistence type="inferred from homology"/>
<dbReference type="GO" id="GO:0007165">
    <property type="term" value="P:signal transduction"/>
    <property type="evidence" value="ECO:0007669"/>
    <property type="project" value="TreeGrafter"/>
</dbReference>
<dbReference type="SUPFAM" id="SSF56112">
    <property type="entry name" value="Protein kinase-like (PK-like)"/>
    <property type="match status" value="1"/>
</dbReference>
<organism evidence="8 9">
    <name type="scientific">Tagetes erecta</name>
    <name type="common">African marigold</name>
    <dbReference type="NCBI Taxonomy" id="13708"/>
    <lineage>
        <taxon>Eukaryota</taxon>
        <taxon>Viridiplantae</taxon>
        <taxon>Streptophyta</taxon>
        <taxon>Embryophyta</taxon>
        <taxon>Tracheophyta</taxon>
        <taxon>Spermatophyta</taxon>
        <taxon>Magnoliopsida</taxon>
        <taxon>eudicotyledons</taxon>
        <taxon>Gunneridae</taxon>
        <taxon>Pentapetalae</taxon>
        <taxon>asterids</taxon>
        <taxon>campanulids</taxon>
        <taxon>Asterales</taxon>
        <taxon>Asteraceae</taxon>
        <taxon>Asteroideae</taxon>
        <taxon>Heliantheae alliance</taxon>
        <taxon>Tageteae</taxon>
        <taxon>Tagetes</taxon>
    </lineage>
</organism>
<evidence type="ECO:0000256" key="3">
    <source>
        <dbReference type="ARBA" id="ARBA00022777"/>
    </source>
</evidence>
<sequence>MEWTRGLVLGRGSSATVSTATSTSGDVFAVKSVEFSKSQSLQKEQHFLSILKSPYVVSYKGYDITNEENKMVYNIFIDYMSGGSIIDLINRRNGRGLNNFELANYTRQIVKGLEYIHSNGIVHCDIKGRNIMVQDGFVVKIGDFGCAKWAHQASHISGTPMFMAPEVARGEEQLFPADIWALGCTVIEMATGGSPWPNVDNPVSVLYRIAFSDEIPTIPDSISEQGRDFVSKCLIRDPKQRWTVKQLVEHPFVQQQLDENSKEICCEKIRTDSPTSILEQDVWNWMEETSPSSSSSSSLSSSSVLWVGDDFGELKSLRQRIKQLAGKSEMPNWGCENEWMTIRNNGGGLGHEWRRRL</sequence>
<dbReference type="InterPro" id="IPR008271">
    <property type="entry name" value="Ser/Thr_kinase_AS"/>
</dbReference>
<dbReference type="EMBL" id="JAUHHV010000005">
    <property type="protein sequence ID" value="KAK1423932.1"/>
    <property type="molecule type" value="Genomic_DNA"/>
</dbReference>
<dbReference type="PROSITE" id="PS00107">
    <property type="entry name" value="PROTEIN_KINASE_ATP"/>
    <property type="match status" value="1"/>
</dbReference>
<keyword evidence="9" id="KW-1185">Reference proteome</keyword>
<dbReference type="PROSITE" id="PS50011">
    <property type="entry name" value="PROTEIN_KINASE_DOM"/>
    <property type="match status" value="1"/>
</dbReference>
<evidence type="ECO:0000256" key="5">
    <source>
        <dbReference type="PROSITE-ProRule" id="PRU10141"/>
    </source>
</evidence>
<evidence type="ECO:0000256" key="2">
    <source>
        <dbReference type="ARBA" id="ARBA00022741"/>
    </source>
</evidence>
<keyword evidence="1" id="KW-0808">Transferase</keyword>
<evidence type="ECO:0000313" key="9">
    <source>
        <dbReference type="Proteomes" id="UP001229421"/>
    </source>
</evidence>
<dbReference type="GO" id="GO:0004674">
    <property type="term" value="F:protein serine/threonine kinase activity"/>
    <property type="evidence" value="ECO:0007669"/>
    <property type="project" value="UniProtKB-KW"/>
</dbReference>
<evidence type="ECO:0000313" key="8">
    <source>
        <dbReference type="EMBL" id="KAK1423932.1"/>
    </source>
</evidence>
<dbReference type="InterPro" id="IPR000719">
    <property type="entry name" value="Prot_kinase_dom"/>
</dbReference>
<comment type="similarity">
    <text evidence="6">Belongs to the protein kinase superfamily.</text>
</comment>
<gene>
    <name evidence="8" type="ORF">QVD17_19243</name>
</gene>
<dbReference type="InterPro" id="IPR017441">
    <property type="entry name" value="Protein_kinase_ATP_BS"/>
</dbReference>
<dbReference type="Proteomes" id="UP001229421">
    <property type="component" value="Unassembled WGS sequence"/>
</dbReference>
<evidence type="ECO:0000256" key="6">
    <source>
        <dbReference type="RuleBase" id="RU000304"/>
    </source>
</evidence>
<dbReference type="AlphaFoldDB" id="A0AAD8NWS0"/>
<protein>
    <recommendedName>
        <fullName evidence="7">Protein kinase domain-containing protein</fullName>
    </recommendedName>
</protein>
<evidence type="ECO:0000259" key="7">
    <source>
        <dbReference type="PROSITE" id="PS50011"/>
    </source>
</evidence>
<dbReference type="InterPro" id="IPR052751">
    <property type="entry name" value="Plant_MAPKKK"/>
</dbReference>
<dbReference type="PROSITE" id="PS00108">
    <property type="entry name" value="PROTEIN_KINASE_ST"/>
    <property type="match status" value="1"/>
</dbReference>
<dbReference type="Gene3D" id="3.30.200.20">
    <property type="entry name" value="Phosphorylase Kinase, domain 1"/>
    <property type="match status" value="1"/>
</dbReference>
<dbReference type="CDD" id="cd06606">
    <property type="entry name" value="STKc_MAPKKK"/>
    <property type="match status" value="1"/>
</dbReference>
<keyword evidence="2 5" id="KW-0547">Nucleotide-binding</keyword>
<feature type="domain" description="Protein kinase" evidence="7">
    <location>
        <begin position="3"/>
        <end position="253"/>
    </location>
</feature>
<keyword evidence="4 5" id="KW-0067">ATP-binding</keyword>
<dbReference type="SMART" id="SM00220">
    <property type="entry name" value="S_TKc"/>
    <property type="match status" value="1"/>
</dbReference>
<evidence type="ECO:0000256" key="4">
    <source>
        <dbReference type="ARBA" id="ARBA00022840"/>
    </source>
</evidence>
<keyword evidence="6" id="KW-0723">Serine/threonine-protein kinase</keyword>
<dbReference type="InterPro" id="IPR011009">
    <property type="entry name" value="Kinase-like_dom_sf"/>
</dbReference>
<dbReference type="Pfam" id="PF00069">
    <property type="entry name" value="Pkinase"/>
    <property type="match status" value="1"/>
</dbReference>
<dbReference type="PANTHER" id="PTHR48011">
    <property type="entry name" value="CCR4-NOT TRANSCRIPTIONAL COMPLEX SUBUNIT CAF120-RELATED"/>
    <property type="match status" value="1"/>
</dbReference>
<dbReference type="Gene3D" id="1.10.510.10">
    <property type="entry name" value="Transferase(Phosphotransferase) domain 1"/>
    <property type="match status" value="1"/>
</dbReference>
<name>A0AAD8NWS0_TARER</name>
<dbReference type="PANTHER" id="PTHR48011:SF4">
    <property type="entry name" value="MITOGEN-ACTIVATED PROTEIN KINASE KINASE KINASE 19"/>
    <property type="match status" value="1"/>
</dbReference>
<dbReference type="GO" id="GO:0005524">
    <property type="term" value="F:ATP binding"/>
    <property type="evidence" value="ECO:0007669"/>
    <property type="project" value="UniProtKB-UniRule"/>
</dbReference>
<accession>A0AAD8NWS0</accession>
<comment type="caution">
    <text evidence="8">The sequence shown here is derived from an EMBL/GenBank/DDBJ whole genome shotgun (WGS) entry which is preliminary data.</text>
</comment>
<keyword evidence="3" id="KW-0418">Kinase</keyword>